<feature type="domain" description="HTH cro/C1-type" evidence="2">
    <location>
        <begin position="12"/>
        <end position="66"/>
    </location>
</feature>
<gene>
    <name evidence="3" type="ORF">A2319_02850</name>
</gene>
<dbReference type="InterPro" id="IPR010982">
    <property type="entry name" value="Lambda_DNA-bd_dom_sf"/>
</dbReference>
<dbReference type="Gene3D" id="1.10.260.40">
    <property type="entry name" value="lambda repressor-like DNA-binding domains"/>
    <property type="match status" value="1"/>
</dbReference>
<organism evidence="3 4">
    <name type="scientific">Candidatus Kerfeldbacteria bacterium RIFOXYB2_FULL_38_14</name>
    <dbReference type="NCBI Taxonomy" id="1798547"/>
    <lineage>
        <taxon>Bacteria</taxon>
        <taxon>Candidatus Kerfeldiibacteriota</taxon>
    </lineage>
</organism>
<sequence>MSNSVEKLATNIKRIRTEKNMTQGDLCRATGLDRSYVSNIESGNKNPTLATIEKIARALSTSIDELLK</sequence>
<dbReference type="Pfam" id="PF01381">
    <property type="entry name" value="HTH_3"/>
    <property type="match status" value="1"/>
</dbReference>
<evidence type="ECO:0000313" key="3">
    <source>
        <dbReference type="EMBL" id="OGY86651.1"/>
    </source>
</evidence>
<evidence type="ECO:0000259" key="2">
    <source>
        <dbReference type="PROSITE" id="PS50943"/>
    </source>
</evidence>
<dbReference type="EMBL" id="MHKI01000017">
    <property type="protein sequence ID" value="OGY86651.1"/>
    <property type="molecule type" value="Genomic_DNA"/>
</dbReference>
<dbReference type="Proteomes" id="UP000176420">
    <property type="component" value="Unassembled WGS sequence"/>
</dbReference>
<dbReference type="PANTHER" id="PTHR46797:SF1">
    <property type="entry name" value="METHYLPHOSPHONATE SYNTHASE"/>
    <property type="match status" value="1"/>
</dbReference>
<dbReference type="PANTHER" id="PTHR46797">
    <property type="entry name" value="HTH-TYPE TRANSCRIPTIONAL REGULATOR"/>
    <property type="match status" value="1"/>
</dbReference>
<accession>A0A1G2BBX6</accession>
<comment type="caution">
    <text evidence="3">The sequence shown here is derived from an EMBL/GenBank/DDBJ whole genome shotgun (WGS) entry which is preliminary data.</text>
</comment>
<dbReference type="InterPro" id="IPR001387">
    <property type="entry name" value="Cro/C1-type_HTH"/>
</dbReference>
<protein>
    <submittedName>
        <fullName evidence="3">DNA-binding protein</fullName>
    </submittedName>
</protein>
<dbReference type="GO" id="GO:0005829">
    <property type="term" value="C:cytosol"/>
    <property type="evidence" value="ECO:0007669"/>
    <property type="project" value="TreeGrafter"/>
</dbReference>
<keyword evidence="1 3" id="KW-0238">DNA-binding</keyword>
<dbReference type="AlphaFoldDB" id="A0A1G2BBX6"/>
<reference evidence="3 4" key="1">
    <citation type="journal article" date="2016" name="Nat. Commun.">
        <title>Thousands of microbial genomes shed light on interconnected biogeochemical processes in an aquifer system.</title>
        <authorList>
            <person name="Anantharaman K."/>
            <person name="Brown C.T."/>
            <person name="Hug L.A."/>
            <person name="Sharon I."/>
            <person name="Castelle C.J."/>
            <person name="Probst A.J."/>
            <person name="Thomas B.C."/>
            <person name="Singh A."/>
            <person name="Wilkins M.J."/>
            <person name="Karaoz U."/>
            <person name="Brodie E.L."/>
            <person name="Williams K.H."/>
            <person name="Hubbard S.S."/>
            <person name="Banfield J.F."/>
        </authorList>
    </citation>
    <scope>NUCLEOTIDE SEQUENCE [LARGE SCALE GENOMIC DNA]</scope>
</reference>
<dbReference type="InterPro" id="IPR050807">
    <property type="entry name" value="TransReg_Diox_bact_type"/>
</dbReference>
<evidence type="ECO:0000256" key="1">
    <source>
        <dbReference type="ARBA" id="ARBA00023125"/>
    </source>
</evidence>
<dbReference type="SUPFAM" id="SSF47413">
    <property type="entry name" value="lambda repressor-like DNA-binding domains"/>
    <property type="match status" value="1"/>
</dbReference>
<proteinExistence type="predicted"/>
<dbReference type="PROSITE" id="PS50943">
    <property type="entry name" value="HTH_CROC1"/>
    <property type="match status" value="1"/>
</dbReference>
<evidence type="ECO:0000313" key="4">
    <source>
        <dbReference type="Proteomes" id="UP000176420"/>
    </source>
</evidence>
<dbReference type="GO" id="GO:0003677">
    <property type="term" value="F:DNA binding"/>
    <property type="evidence" value="ECO:0007669"/>
    <property type="project" value="UniProtKB-KW"/>
</dbReference>
<name>A0A1G2BBX6_9BACT</name>
<dbReference type="GO" id="GO:0003700">
    <property type="term" value="F:DNA-binding transcription factor activity"/>
    <property type="evidence" value="ECO:0007669"/>
    <property type="project" value="TreeGrafter"/>
</dbReference>
<dbReference type="CDD" id="cd00093">
    <property type="entry name" value="HTH_XRE"/>
    <property type="match status" value="1"/>
</dbReference>
<dbReference type="SMART" id="SM00530">
    <property type="entry name" value="HTH_XRE"/>
    <property type="match status" value="1"/>
</dbReference>